<dbReference type="Pfam" id="PF01063">
    <property type="entry name" value="Aminotran_4"/>
    <property type="match status" value="1"/>
</dbReference>
<keyword evidence="2" id="KW-1185">Reference proteome</keyword>
<dbReference type="InterPro" id="IPR001544">
    <property type="entry name" value="Aminotrans_IV"/>
</dbReference>
<dbReference type="SUPFAM" id="SSF56752">
    <property type="entry name" value="D-aminoacid aminotransferase-like PLP-dependent enzymes"/>
    <property type="match status" value="1"/>
</dbReference>
<dbReference type="KEGG" id="din:Selin_1636"/>
<protein>
    <recommendedName>
        <fullName evidence="3">Aminotransferase class IV</fullName>
    </recommendedName>
</protein>
<dbReference type="eggNOG" id="COG0115">
    <property type="taxonomic scope" value="Bacteria"/>
</dbReference>
<dbReference type="Gene3D" id="3.30.470.10">
    <property type="match status" value="1"/>
</dbReference>
<accession>E6W0E8</accession>
<dbReference type="AlphaFoldDB" id="E6W0E8"/>
<name>E6W0E8_DESIS</name>
<dbReference type="InterPro" id="IPR036038">
    <property type="entry name" value="Aminotransferase-like"/>
</dbReference>
<dbReference type="Proteomes" id="UP000002572">
    <property type="component" value="Chromosome"/>
</dbReference>
<dbReference type="Gene3D" id="3.20.10.10">
    <property type="entry name" value="D-amino Acid Aminotransferase, subunit A, domain 2"/>
    <property type="match status" value="1"/>
</dbReference>
<dbReference type="RefSeq" id="WP_013506246.1">
    <property type="nucleotide sequence ID" value="NC_014836.1"/>
</dbReference>
<dbReference type="InterPro" id="IPR043131">
    <property type="entry name" value="BCAT-like_N"/>
</dbReference>
<dbReference type="STRING" id="653733.Selin_1636"/>
<reference evidence="1 2" key="1">
    <citation type="submission" date="2010-12" db="EMBL/GenBank/DDBJ databases">
        <title>Complete sequence of Desulfurispirillum indicum S5.</title>
        <authorList>
            <consortium name="US DOE Joint Genome Institute"/>
            <person name="Lucas S."/>
            <person name="Copeland A."/>
            <person name="Lapidus A."/>
            <person name="Cheng J.-F."/>
            <person name="Goodwin L."/>
            <person name="Pitluck S."/>
            <person name="Chertkov O."/>
            <person name="Held B."/>
            <person name="Detter J.C."/>
            <person name="Han C."/>
            <person name="Tapia R."/>
            <person name="Land M."/>
            <person name="Hauser L."/>
            <person name="Kyrpides N."/>
            <person name="Ivanova N."/>
            <person name="Mikhailova N."/>
            <person name="Haggblom M."/>
            <person name="Rauschenbach I."/>
            <person name="Bini E."/>
            <person name="Woyke T."/>
        </authorList>
    </citation>
    <scope>NUCLEOTIDE SEQUENCE [LARGE SCALE GENOMIC DNA]</scope>
    <source>
        <strain evidence="2">ATCC BAA-1389 / DSM 22839 / S5</strain>
    </source>
</reference>
<evidence type="ECO:0000313" key="2">
    <source>
        <dbReference type="Proteomes" id="UP000002572"/>
    </source>
</evidence>
<dbReference type="InterPro" id="IPR043132">
    <property type="entry name" value="BCAT-like_C"/>
</dbReference>
<dbReference type="EMBL" id="CP002432">
    <property type="protein sequence ID" value="ADU66366.1"/>
    <property type="molecule type" value="Genomic_DNA"/>
</dbReference>
<evidence type="ECO:0000313" key="1">
    <source>
        <dbReference type="EMBL" id="ADU66366.1"/>
    </source>
</evidence>
<dbReference type="HOGENOM" id="CLU_114524_0_0_0"/>
<dbReference type="InParanoid" id="E6W0E8"/>
<sequence>MSLLLETIRIENGAPQHLQWHQRRVTLSSQALWGQRVPIDLHALLTECPQHKSILRCRILYHRHGLHSLEFLPFQPRQIHRLGLVDGSSIDYPWKFADRHSIEQLRTNSSAVDDILLIRDGLLSDTSIANIALRIHGRWLTPRRPLLHGTTRERMLTCGLLFPADLRPGDLQQATGLAVLNAMVGFQELVDWHICHGELNHRLRLK</sequence>
<proteinExistence type="predicted"/>
<evidence type="ECO:0008006" key="3">
    <source>
        <dbReference type="Google" id="ProtNLM"/>
    </source>
</evidence>
<organism evidence="1 2">
    <name type="scientific">Desulfurispirillum indicum (strain ATCC BAA-1389 / DSM 22839 / S5)</name>
    <dbReference type="NCBI Taxonomy" id="653733"/>
    <lineage>
        <taxon>Bacteria</taxon>
        <taxon>Pseudomonadati</taxon>
        <taxon>Chrysiogenota</taxon>
        <taxon>Chrysiogenia</taxon>
        <taxon>Chrysiogenales</taxon>
        <taxon>Chrysiogenaceae</taxon>
        <taxon>Desulfurispirillum</taxon>
    </lineage>
</organism>
<dbReference type="GO" id="GO:0003824">
    <property type="term" value="F:catalytic activity"/>
    <property type="evidence" value="ECO:0007669"/>
    <property type="project" value="InterPro"/>
</dbReference>
<gene>
    <name evidence="1" type="ordered locus">Selin_1636</name>
</gene>